<dbReference type="SMART" id="SM00345">
    <property type="entry name" value="HTH_GNTR"/>
    <property type="match status" value="1"/>
</dbReference>
<dbReference type="InterPro" id="IPR015421">
    <property type="entry name" value="PyrdxlP-dep_Trfase_major"/>
</dbReference>
<name>A0A212LTQ1_9FIRM</name>
<reference evidence="7" key="1">
    <citation type="submission" date="2016-08" db="EMBL/GenBank/DDBJ databases">
        <authorList>
            <person name="Seilhamer J.J."/>
        </authorList>
    </citation>
    <scope>NUCLEOTIDE SEQUENCE</scope>
    <source>
        <strain evidence="7">86</strain>
    </source>
</reference>
<evidence type="ECO:0000313" key="7">
    <source>
        <dbReference type="EMBL" id="SCM80779.1"/>
    </source>
</evidence>
<keyword evidence="2" id="KW-0663">Pyridoxal phosphate</keyword>
<evidence type="ECO:0000259" key="6">
    <source>
        <dbReference type="PROSITE" id="PS50949"/>
    </source>
</evidence>
<dbReference type="PRINTS" id="PR00035">
    <property type="entry name" value="HTHGNTR"/>
</dbReference>
<accession>A0A212LTQ1</accession>
<feature type="domain" description="HTH gntR-type" evidence="6">
    <location>
        <begin position="12"/>
        <end position="80"/>
    </location>
</feature>
<dbReference type="InterPro" id="IPR000524">
    <property type="entry name" value="Tscrpt_reg_HTH_GntR"/>
</dbReference>
<gene>
    <name evidence="7" type="ORF">KL86SPO_30957</name>
</gene>
<dbReference type="Gene3D" id="1.10.10.10">
    <property type="entry name" value="Winged helix-like DNA-binding domain superfamily/Winged helix DNA-binding domain"/>
    <property type="match status" value="1"/>
</dbReference>
<dbReference type="PANTHER" id="PTHR46577:SF1">
    <property type="entry name" value="HTH-TYPE TRANSCRIPTIONAL REGULATORY PROTEIN GABR"/>
    <property type="match status" value="1"/>
</dbReference>
<dbReference type="InterPro" id="IPR015424">
    <property type="entry name" value="PyrdxlP-dep_Trfase"/>
</dbReference>
<dbReference type="InterPro" id="IPR036388">
    <property type="entry name" value="WH-like_DNA-bd_sf"/>
</dbReference>
<dbReference type="AlphaFoldDB" id="A0A212LTQ1"/>
<dbReference type="Pfam" id="PF00155">
    <property type="entry name" value="Aminotran_1_2"/>
    <property type="match status" value="1"/>
</dbReference>
<dbReference type="PROSITE" id="PS50949">
    <property type="entry name" value="HTH_GNTR"/>
    <property type="match status" value="1"/>
</dbReference>
<evidence type="ECO:0000256" key="5">
    <source>
        <dbReference type="ARBA" id="ARBA00023163"/>
    </source>
</evidence>
<dbReference type="Pfam" id="PF00392">
    <property type="entry name" value="GntR"/>
    <property type="match status" value="1"/>
</dbReference>
<comment type="similarity">
    <text evidence="1">In the C-terminal section; belongs to the class-I pyridoxal-phosphate-dependent aminotransferase family.</text>
</comment>
<dbReference type="Gene3D" id="3.40.640.10">
    <property type="entry name" value="Type I PLP-dependent aspartate aminotransferase-like (Major domain)"/>
    <property type="match status" value="1"/>
</dbReference>
<dbReference type="PANTHER" id="PTHR46577">
    <property type="entry name" value="HTH-TYPE TRANSCRIPTIONAL REGULATORY PROTEIN GABR"/>
    <property type="match status" value="1"/>
</dbReference>
<keyword evidence="3" id="KW-0805">Transcription regulation</keyword>
<evidence type="ECO:0000256" key="2">
    <source>
        <dbReference type="ARBA" id="ARBA00022898"/>
    </source>
</evidence>
<dbReference type="SUPFAM" id="SSF46785">
    <property type="entry name" value="Winged helix' DNA-binding domain"/>
    <property type="match status" value="1"/>
</dbReference>
<protein>
    <submittedName>
        <fullName evidence="7">Putative GntR family transcriptional regulator</fullName>
    </submittedName>
</protein>
<dbReference type="InterPro" id="IPR004839">
    <property type="entry name" value="Aminotransferase_I/II_large"/>
</dbReference>
<organism evidence="7">
    <name type="scientific">uncultured Sporomusa sp</name>
    <dbReference type="NCBI Taxonomy" id="307249"/>
    <lineage>
        <taxon>Bacteria</taxon>
        <taxon>Bacillati</taxon>
        <taxon>Bacillota</taxon>
        <taxon>Negativicutes</taxon>
        <taxon>Selenomonadales</taxon>
        <taxon>Sporomusaceae</taxon>
        <taxon>Sporomusa</taxon>
        <taxon>environmental samples</taxon>
    </lineage>
</organism>
<dbReference type="GO" id="GO:0003700">
    <property type="term" value="F:DNA-binding transcription factor activity"/>
    <property type="evidence" value="ECO:0007669"/>
    <property type="project" value="InterPro"/>
</dbReference>
<keyword evidence="5" id="KW-0804">Transcription</keyword>
<dbReference type="EMBL" id="FMJE01000003">
    <property type="protein sequence ID" value="SCM80779.1"/>
    <property type="molecule type" value="Genomic_DNA"/>
</dbReference>
<dbReference type="InterPro" id="IPR051446">
    <property type="entry name" value="HTH_trans_reg/aminotransferase"/>
</dbReference>
<evidence type="ECO:0000256" key="3">
    <source>
        <dbReference type="ARBA" id="ARBA00023015"/>
    </source>
</evidence>
<dbReference type="SUPFAM" id="SSF53383">
    <property type="entry name" value="PLP-dependent transferases"/>
    <property type="match status" value="1"/>
</dbReference>
<dbReference type="InterPro" id="IPR036390">
    <property type="entry name" value="WH_DNA-bd_sf"/>
</dbReference>
<evidence type="ECO:0000256" key="1">
    <source>
        <dbReference type="ARBA" id="ARBA00005384"/>
    </source>
</evidence>
<sequence length="462" mass="51955">MWGIELRYKAEVSLARQIFLSLKQRILAGEISQGEALPSTRELAKGLGASRNTICEAYDMLLTEGFIVSHQGAPSRVAAGLHLTTKKAPVPAARKQEQAPILWDFKTGQPDLSQFPRQLWSQLVHAAANNLTTQQLEYSDPKGYEPLCEEIAHWLLRSRSMEVKPEDVYITSGATAALHLLVDILNKAGHAFALESPSHPGIRTVIADRGYPLQWLLVDEQGADISTLQGKDICAVYVTPSHQFPLGGILPAGRRAALLRLASEHDFYIIEDDYDSEFRYTGPPVSPIYSMDSSHVIYVGTFSKTLFPALRIGFVVLPKQLQKSWRHSRNYMDVQNPILEQAALTQFLHMRKMDKHVQRMRRIYGEKRKVLLNSLENTFGASVQQWGDASGLHLALCFQGMEFGKQFVHDCRDAGIRISLVTQYCPMNDHHKDKLLLGYGHLSHIQIQKGIQALYEFIAERA</sequence>
<dbReference type="RefSeq" id="WP_288184007.1">
    <property type="nucleotide sequence ID" value="NZ_LT608335.1"/>
</dbReference>
<dbReference type="GO" id="GO:0030170">
    <property type="term" value="F:pyridoxal phosphate binding"/>
    <property type="evidence" value="ECO:0007669"/>
    <property type="project" value="InterPro"/>
</dbReference>
<dbReference type="GO" id="GO:0003677">
    <property type="term" value="F:DNA binding"/>
    <property type="evidence" value="ECO:0007669"/>
    <property type="project" value="UniProtKB-KW"/>
</dbReference>
<dbReference type="CDD" id="cd07377">
    <property type="entry name" value="WHTH_GntR"/>
    <property type="match status" value="1"/>
</dbReference>
<proteinExistence type="inferred from homology"/>
<keyword evidence="4" id="KW-0238">DNA-binding</keyword>
<dbReference type="CDD" id="cd00609">
    <property type="entry name" value="AAT_like"/>
    <property type="match status" value="1"/>
</dbReference>
<evidence type="ECO:0000256" key="4">
    <source>
        <dbReference type="ARBA" id="ARBA00023125"/>
    </source>
</evidence>